<dbReference type="InterPro" id="IPR001810">
    <property type="entry name" value="F-box_dom"/>
</dbReference>
<dbReference type="EMBL" id="SDAM02000112">
    <property type="protein sequence ID" value="KAH6829193.1"/>
    <property type="molecule type" value="Genomic_DNA"/>
</dbReference>
<organism evidence="2 3">
    <name type="scientific">Perilla frutescens var. hirtella</name>
    <name type="common">Perilla citriodora</name>
    <name type="synonym">Perilla setoyensis</name>
    <dbReference type="NCBI Taxonomy" id="608512"/>
    <lineage>
        <taxon>Eukaryota</taxon>
        <taxon>Viridiplantae</taxon>
        <taxon>Streptophyta</taxon>
        <taxon>Embryophyta</taxon>
        <taxon>Tracheophyta</taxon>
        <taxon>Spermatophyta</taxon>
        <taxon>Magnoliopsida</taxon>
        <taxon>eudicotyledons</taxon>
        <taxon>Gunneridae</taxon>
        <taxon>Pentapetalae</taxon>
        <taxon>asterids</taxon>
        <taxon>lamiids</taxon>
        <taxon>Lamiales</taxon>
        <taxon>Lamiaceae</taxon>
        <taxon>Nepetoideae</taxon>
        <taxon>Elsholtzieae</taxon>
        <taxon>Perilla</taxon>
    </lineage>
</organism>
<dbReference type="SUPFAM" id="SSF81383">
    <property type="entry name" value="F-box domain"/>
    <property type="match status" value="1"/>
</dbReference>
<dbReference type="PANTHER" id="PTHR33784:SF10">
    <property type="entry name" value="F-BOX PROTEIN"/>
    <property type="match status" value="1"/>
</dbReference>
<dbReference type="Gene3D" id="1.20.1280.50">
    <property type="match status" value="1"/>
</dbReference>
<gene>
    <name evidence="2" type="ORF">C2S53_011763</name>
</gene>
<evidence type="ECO:0000313" key="2">
    <source>
        <dbReference type="EMBL" id="KAH6829193.1"/>
    </source>
</evidence>
<accession>A0AAD4P6Y7</accession>
<comment type="caution">
    <text evidence="2">The sequence shown here is derived from an EMBL/GenBank/DDBJ whole genome shotgun (WGS) entry which is preliminary data.</text>
</comment>
<dbReference type="InterPro" id="IPR057136">
    <property type="entry name" value="At2g35280_TPR_dom"/>
</dbReference>
<evidence type="ECO:0000259" key="1">
    <source>
        <dbReference type="PROSITE" id="PS50181"/>
    </source>
</evidence>
<dbReference type="Pfam" id="PF23310">
    <property type="entry name" value="TPR_27"/>
    <property type="match status" value="1"/>
</dbReference>
<name>A0AAD4P6Y7_PERFH</name>
<evidence type="ECO:0000313" key="3">
    <source>
        <dbReference type="Proteomes" id="UP001190926"/>
    </source>
</evidence>
<dbReference type="InterPro" id="IPR036047">
    <property type="entry name" value="F-box-like_dom_sf"/>
</dbReference>
<proteinExistence type="predicted"/>
<dbReference type="PROSITE" id="PS50181">
    <property type="entry name" value="FBOX"/>
    <property type="match status" value="1"/>
</dbReference>
<dbReference type="AlphaFoldDB" id="A0AAD4P6Y7"/>
<reference evidence="2 3" key="1">
    <citation type="journal article" date="2021" name="Nat. Commun.">
        <title>Incipient diploidization of the medicinal plant Perilla within 10,000 years.</title>
        <authorList>
            <person name="Zhang Y."/>
            <person name="Shen Q."/>
            <person name="Leng L."/>
            <person name="Zhang D."/>
            <person name="Chen S."/>
            <person name="Shi Y."/>
            <person name="Ning Z."/>
            <person name="Chen S."/>
        </authorList>
    </citation>
    <scope>NUCLEOTIDE SEQUENCE [LARGE SCALE GENOMIC DNA]</scope>
    <source>
        <strain evidence="3">cv. PC099</strain>
    </source>
</reference>
<dbReference type="Proteomes" id="UP001190926">
    <property type="component" value="Unassembled WGS sequence"/>
</dbReference>
<dbReference type="InterPro" id="IPR040338">
    <property type="entry name" value="At1g67623-like"/>
</dbReference>
<protein>
    <recommendedName>
        <fullName evidence="1">F-box domain-containing protein</fullName>
    </recommendedName>
</protein>
<feature type="domain" description="F-box" evidence="1">
    <location>
        <begin position="10"/>
        <end position="59"/>
    </location>
</feature>
<keyword evidence="3" id="KW-1185">Reference proteome</keyword>
<dbReference type="PANTHER" id="PTHR33784">
    <property type="entry name" value="OS05G0482100 PROTEIN"/>
    <property type="match status" value="1"/>
</dbReference>
<sequence length="301" mass="35187">MTRFPKKNKVSTLETIPYELVTEILSRVAASSVVDIFNVKLSSKKLKQVAEDGHVYQHACLDKIPIVQWKPLSEKQRIFLKNCRESFNPELLYREALVDFFDNTKFQSAYLKLDKASKLGHIGALYVTCVILLFSNDDKLKRKGIKLIGDMKKAKSLKGKLRFCRKKLFEELKCMWVKNPNLKEQPEKHCTTHEFKRNPCSKNIKEVAEDAHVYHHACLDTFPIVQWKPLSEEQQIFLKKYRESSNPELLYREAPSNRENIIRHTNLKKIRGQMKMKTHTNVKLVLPIKKLDLSLVDTIEY</sequence>